<sequence>MHRRGQYGKTRSWNLRERRMARPREFDEEAVLDAAMQCFWRRGYEATSVRDLIDKTRITGASLYNAFGDKRALFIKSLDRYVEHSVADRIRRCEALPPREAIEAFFSDVLKRSLEDPERKGCMLVNTALDAAPPDEAFRENVAAVLMRIEMFFLGRIESGQADATIASLLPAEDMARHLLSVLMGLRVLARVRPEPALLKGIVASALGMLDCARKEKALPAI</sequence>
<evidence type="ECO:0000256" key="4">
    <source>
        <dbReference type="PROSITE-ProRule" id="PRU00335"/>
    </source>
</evidence>
<dbReference type="InterPro" id="IPR009057">
    <property type="entry name" value="Homeodomain-like_sf"/>
</dbReference>
<evidence type="ECO:0000313" key="6">
    <source>
        <dbReference type="EMBL" id="ABS68202.1"/>
    </source>
</evidence>
<dbReference type="Gene3D" id="1.10.10.60">
    <property type="entry name" value="Homeodomain-like"/>
    <property type="match status" value="1"/>
</dbReference>
<proteinExistence type="predicted"/>
<evidence type="ECO:0000256" key="3">
    <source>
        <dbReference type="ARBA" id="ARBA00023163"/>
    </source>
</evidence>
<protein>
    <submittedName>
        <fullName evidence="6">Transcriptional regulator, TetR family</fullName>
    </submittedName>
</protein>
<dbReference type="SUPFAM" id="SSF48498">
    <property type="entry name" value="Tetracyclin repressor-like, C-terminal domain"/>
    <property type="match status" value="1"/>
</dbReference>
<keyword evidence="7" id="KW-1185">Reference proteome</keyword>
<accession>A7IJK9</accession>
<feature type="DNA-binding region" description="H-T-H motif" evidence="4">
    <location>
        <begin position="48"/>
        <end position="67"/>
    </location>
</feature>
<dbReference type="AlphaFoldDB" id="A7IJK9"/>
<dbReference type="SUPFAM" id="SSF46689">
    <property type="entry name" value="Homeodomain-like"/>
    <property type="match status" value="1"/>
</dbReference>
<keyword evidence="2 4" id="KW-0238">DNA-binding</keyword>
<name>A7IJK9_XANP2</name>
<feature type="domain" description="HTH tetR-type" evidence="5">
    <location>
        <begin position="25"/>
        <end position="85"/>
    </location>
</feature>
<dbReference type="Gene3D" id="1.10.357.10">
    <property type="entry name" value="Tetracycline Repressor, domain 2"/>
    <property type="match status" value="1"/>
</dbReference>
<dbReference type="PROSITE" id="PS01081">
    <property type="entry name" value="HTH_TETR_1"/>
    <property type="match status" value="1"/>
</dbReference>
<evidence type="ECO:0000256" key="2">
    <source>
        <dbReference type="ARBA" id="ARBA00023125"/>
    </source>
</evidence>
<dbReference type="InterPro" id="IPR036271">
    <property type="entry name" value="Tet_transcr_reg_TetR-rel_C_sf"/>
</dbReference>
<keyword evidence="3" id="KW-0804">Transcription</keyword>
<dbReference type="KEGG" id="xau:Xaut_2969"/>
<evidence type="ECO:0000259" key="5">
    <source>
        <dbReference type="PROSITE" id="PS50977"/>
    </source>
</evidence>
<organism evidence="6 7">
    <name type="scientific">Xanthobacter autotrophicus (strain ATCC BAA-1158 / Py2)</name>
    <dbReference type="NCBI Taxonomy" id="78245"/>
    <lineage>
        <taxon>Bacteria</taxon>
        <taxon>Pseudomonadati</taxon>
        <taxon>Pseudomonadota</taxon>
        <taxon>Alphaproteobacteria</taxon>
        <taxon>Hyphomicrobiales</taxon>
        <taxon>Xanthobacteraceae</taxon>
        <taxon>Xanthobacter</taxon>
    </lineage>
</organism>
<dbReference type="Proteomes" id="UP000002417">
    <property type="component" value="Chromosome"/>
</dbReference>
<gene>
    <name evidence="6" type="ordered locus">Xaut_2969</name>
</gene>
<dbReference type="EMBL" id="CP000781">
    <property type="protein sequence ID" value="ABS68202.1"/>
    <property type="molecule type" value="Genomic_DNA"/>
</dbReference>
<dbReference type="Pfam" id="PF16925">
    <property type="entry name" value="TetR_C_13"/>
    <property type="match status" value="1"/>
</dbReference>
<dbReference type="InterPro" id="IPR011075">
    <property type="entry name" value="TetR_C"/>
</dbReference>
<evidence type="ECO:0000256" key="1">
    <source>
        <dbReference type="ARBA" id="ARBA00023015"/>
    </source>
</evidence>
<dbReference type="GO" id="GO:0003677">
    <property type="term" value="F:DNA binding"/>
    <property type="evidence" value="ECO:0007669"/>
    <property type="project" value="UniProtKB-UniRule"/>
</dbReference>
<dbReference type="PANTHER" id="PTHR47506">
    <property type="entry name" value="TRANSCRIPTIONAL REGULATORY PROTEIN"/>
    <property type="match status" value="1"/>
</dbReference>
<keyword evidence="1" id="KW-0805">Transcription regulation</keyword>
<dbReference type="PhylomeDB" id="A7IJK9"/>
<dbReference type="PANTHER" id="PTHR47506:SF1">
    <property type="entry name" value="HTH-TYPE TRANSCRIPTIONAL REGULATOR YJDC"/>
    <property type="match status" value="1"/>
</dbReference>
<dbReference type="PROSITE" id="PS50977">
    <property type="entry name" value="HTH_TETR_2"/>
    <property type="match status" value="1"/>
</dbReference>
<dbReference type="eggNOG" id="COG1309">
    <property type="taxonomic scope" value="Bacteria"/>
</dbReference>
<reference evidence="6 7" key="1">
    <citation type="submission" date="2007-07" db="EMBL/GenBank/DDBJ databases">
        <title>Complete sequence of chromosome of Xanthobacter autotrophicus Py2.</title>
        <authorList>
            <consortium name="US DOE Joint Genome Institute"/>
            <person name="Copeland A."/>
            <person name="Lucas S."/>
            <person name="Lapidus A."/>
            <person name="Barry K."/>
            <person name="Glavina del Rio T."/>
            <person name="Hammon N."/>
            <person name="Israni S."/>
            <person name="Dalin E."/>
            <person name="Tice H."/>
            <person name="Pitluck S."/>
            <person name="Sims D."/>
            <person name="Brettin T."/>
            <person name="Bruce D."/>
            <person name="Detter J.C."/>
            <person name="Han C."/>
            <person name="Tapia R."/>
            <person name="Brainard J."/>
            <person name="Schmutz J."/>
            <person name="Larimer F."/>
            <person name="Land M."/>
            <person name="Hauser L."/>
            <person name="Kyrpides N."/>
            <person name="Kim E."/>
            <person name="Ensigns S.A."/>
            <person name="Richardson P."/>
        </authorList>
    </citation>
    <scope>NUCLEOTIDE SEQUENCE [LARGE SCALE GENOMIC DNA]</scope>
    <source>
        <strain evidence="7">ATCC BAA-1158 / Py2</strain>
    </source>
</reference>
<evidence type="ECO:0000313" key="7">
    <source>
        <dbReference type="Proteomes" id="UP000002417"/>
    </source>
</evidence>
<dbReference type="InterPro" id="IPR023772">
    <property type="entry name" value="DNA-bd_HTH_TetR-type_CS"/>
</dbReference>
<dbReference type="Pfam" id="PF00440">
    <property type="entry name" value="TetR_N"/>
    <property type="match status" value="1"/>
</dbReference>
<dbReference type="InterPro" id="IPR001647">
    <property type="entry name" value="HTH_TetR"/>
</dbReference>
<dbReference type="HOGENOM" id="CLU_069356_28_0_5"/>